<evidence type="ECO:0000256" key="1">
    <source>
        <dbReference type="SAM" id="MobiDB-lite"/>
    </source>
</evidence>
<organism evidence="2 3">
    <name type="scientific">Portunus trituberculatus</name>
    <name type="common">Swimming crab</name>
    <name type="synonym">Neptunus trituberculatus</name>
    <dbReference type="NCBI Taxonomy" id="210409"/>
    <lineage>
        <taxon>Eukaryota</taxon>
        <taxon>Metazoa</taxon>
        <taxon>Ecdysozoa</taxon>
        <taxon>Arthropoda</taxon>
        <taxon>Crustacea</taxon>
        <taxon>Multicrustacea</taxon>
        <taxon>Malacostraca</taxon>
        <taxon>Eumalacostraca</taxon>
        <taxon>Eucarida</taxon>
        <taxon>Decapoda</taxon>
        <taxon>Pleocyemata</taxon>
        <taxon>Brachyura</taxon>
        <taxon>Eubrachyura</taxon>
        <taxon>Portunoidea</taxon>
        <taxon>Portunidae</taxon>
        <taxon>Portuninae</taxon>
        <taxon>Portunus</taxon>
    </lineage>
</organism>
<protein>
    <submittedName>
        <fullName evidence="2">Uncharacterized protein</fullName>
    </submittedName>
</protein>
<comment type="caution">
    <text evidence="2">The sequence shown here is derived from an EMBL/GenBank/DDBJ whole genome shotgun (WGS) entry which is preliminary data.</text>
</comment>
<proteinExistence type="predicted"/>
<name>A0A5B7HG39_PORTR</name>
<dbReference type="AlphaFoldDB" id="A0A5B7HG39"/>
<evidence type="ECO:0000313" key="3">
    <source>
        <dbReference type="Proteomes" id="UP000324222"/>
    </source>
</evidence>
<evidence type="ECO:0000313" key="2">
    <source>
        <dbReference type="EMBL" id="MPC70162.1"/>
    </source>
</evidence>
<dbReference type="Proteomes" id="UP000324222">
    <property type="component" value="Unassembled WGS sequence"/>
</dbReference>
<feature type="region of interest" description="Disordered" evidence="1">
    <location>
        <begin position="1"/>
        <end position="53"/>
    </location>
</feature>
<reference evidence="2 3" key="1">
    <citation type="submission" date="2019-05" db="EMBL/GenBank/DDBJ databases">
        <title>Another draft genome of Portunus trituberculatus and its Hox gene families provides insights of decapod evolution.</title>
        <authorList>
            <person name="Jeong J.-H."/>
            <person name="Song I."/>
            <person name="Kim S."/>
            <person name="Choi T."/>
            <person name="Kim D."/>
            <person name="Ryu S."/>
            <person name="Kim W."/>
        </authorList>
    </citation>
    <scope>NUCLEOTIDE SEQUENCE [LARGE SCALE GENOMIC DNA]</scope>
    <source>
        <tissue evidence="2">Muscle</tissue>
    </source>
</reference>
<keyword evidence="3" id="KW-1185">Reference proteome</keyword>
<accession>A0A5B7HG39</accession>
<dbReference type="EMBL" id="VSRR010030659">
    <property type="protein sequence ID" value="MPC70162.1"/>
    <property type="molecule type" value="Genomic_DNA"/>
</dbReference>
<feature type="compositionally biased region" description="Polar residues" evidence="1">
    <location>
        <begin position="1"/>
        <end position="18"/>
    </location>
</feature>
<gene>
    <name evidence="2" type="ORF">E2C01_064403</name>
</gene>
<sequence length="91" mass="9498">MASQTPEQGSAAPRTTTRPVGKSSLPPGRAGGGGRRSPAEPVKTAGPPSLLSRCGKRGCLVGPVPPYLSQPPPGFPSRKINSWILKHFRKS</sequence>